<name>A0ACB7IX94_PLECO</name>
<organism evidence="1 2">
    <name type="scientific">Pleurotus cornucopiae</name>
    <name type="common">Cornucopia mushroom</name>
    <dbReference type="NCBI Taxonomy" id="5321"/>
    <lineage>
        <taxon>Eukaryota</taxon>
        <taxon>Fungi</taxon>
        <taxon>Dikarya</taxon>
        <taxon>Basidiomycota</taxon>
        <taxon>Agaricomycotina</taxon>
        <taxon>Agaricomycetes</taxon>
        <taxon>Agaricomycetidae</taxon>
        <taxon>Agaricales</taxon>
        <taxon>Pleurotineae</taxon>
        <taxon>Pleurotaceae</taxon>
        <taxon>Pleurotus</taxon>
    </lineage>
</organism>
<evidence type="ECO:0000313" key="1">
    <source>
        <dbReference type="EMBL" id="KAG9222243.1"/>
    </source>
</evidence>
<comment type="caution">
    <text evidence="1">The sequence shown here is derived from an EMBL/GenBank/DDBJ whole genome shotgun (WGS) entry which is preliminary data.</text>
</comment>
<sequence length="1003" mass="110088">MLPPLDGTVLLPDCIDFNARHNPQSPIYVFASSPSTLTQITYLEHGRAVDRVAHILSKSHKVTPSNVVAVIAVTDVLVYQTVPFVISPRLPANSIVHLLRKTNCTQILTTSATLAILVHDVRDAYTNVSLNVEEMPTLPEIYPRLGTEKSSDPFQPFFFYKKPPMDSVLMILHSSGSTGLPKAIAITHDVFIKRLSFPDTSELREHEPDIRFAGMALPPFHQLGLSVQVFNLMYTVKSVALYPPNVSATNSWPTVPTTDNVLSHAQMTGSNAMAVVPSFLEVWAHSSDAVKFLASLKFVAFSGGALPPGLGKKLVNAGVRLSAVYGSTEIGGPGYLIPPRDASLEDWEWLRFGESIDKRWVQQGEGLYELQLLTSTKHAYPVENLPDVAGYATSDIWRRHSSKPDLWQFVGRLDDMITLSTGEKVIPMPMENILLEDHRIQGALAFGQQHHQIGMLIEPSGEPKDTELLTIDKANKVAPAYARLFRDMIIVSDKSRSFIRSPKGTAIRKPTLSLYQEDIGALYATSGRSDGSLGYPPPKELRSGELLIWLSANVAELTSASHINEIDVQKDLFQQGIDSVAALILRGRIIRMLSAFRKELPQASSLNIVARHPSIRLLAQHLEHITTEDDNVSQLKDTTTNTEAMINLYSQSIPIHGQAKLLPTSRVVVLTGTTGCLGSHILSGLLVDPDVHKVYALNRLSSTSTPQERQKAAFLLHGLNPNLLDSKVTFIDCVNSRKRLGLSDESYREQNCSVIIQNGWKLDFNLSLSAFEENILATRELIDIASVATHTVKFVFISSIAAACCDPVALSEASSDELTGYGESKYVAEQVIQKSGLIFLCLRFGQLCGGRYTGAWSPREWFPLVVKSGLKLGRLPDTLGTISWLPADAASSIVLDMLDSMDTGVFAIEHPYPIDGTELMQCLTSTLVELKGLKEENLKVATLQEWVEAAESAALVAKKQDVEDMVRIVISIAGDSCLTIFSIACIENSPLHANVFNEPNSES</sequence>
<gene>
    <name evidence="1" type="ORF">CCMSSC00406_0006540</name>
</gene>
<protein>
    <submittedName>
        <fullName evidence="1">Uncharacterized protein</fullName>
    </submittedName>
</protein>
<dbReference type="EMBL" id="WQMT02000005">
    <property type="protein sequence ID" value="KAG9222243.1"/>
    <property type="molecule type" value="Genomic_DNA"/>
</dbReference>
<accession>A0ACB7IX94</accession>
<dbReference type="Proteomes" id="UP000824881">
    <property type="component" value="Unassembled WGS sequence"/>
</dbReference>
<reference evidence="1 2" key="1">
    <citation type="journal article" date="2021" name="Appl. Environ. Microbiol.">
        <title>Genetic linkage and physical mapping for an oyster mushroom Pleurotus cornucopiae and QTL analysis for the trait cap color.</title>
        <authorList>
            <person name="Zhang Y."/>
            <person name="Gao W."/>
            <person name="Sonnenberg A."/>
            <person name="Chen Q."/>
            <person name="Zhang J."/>
            <person name="Huang C."/>
        </authorList>
    </citation>
    <scope>NUCLEOTIDE SEQUENCE [LARGE SCALE GENOMIC DNA]</scope>
    <source>
        <strain evidence="1">CCMSSC00406</strain>
    </source>
</reference>
<keyword evidence="2" id="KW-1185">Reference proteome</keyword>
<proteinExistence type="predicted"/>
<evidence type="ECO:0000313" key="2">
    <source>
        <dbReference type="Proteomes" id="UP000824881"/>
    </source>
</evidence>